<dbReference type="FunFam" id="1.20.1260.100:FF:000001">
    <property type="entry name" value="translocator protein 2"/>
    <property type="match status" value="1"/>
</dbReference>
<evidence type="ECO:0000313" key="8">
    <source>
        <dbReference type="Proteomes" id="UP000030403"/>
    </source>
</evidence>
<gene>
    <name evidence="7" type="ORF">N783_12335</name>
</gene>
<feature type="transmembrane region" description="Helical" evidence="6">
    <location>
        <begin position="78"/>
        <end position="97"/>
    </location>
</feature>
<dbReference type="InterPro" id="IPR038330">
    <property type="entry name" value="TspO/MBR-related_sf"/>
</dbReference>
<feature type="transmembrane region" description="Helical" evidence="6">
    <location>
        <begin position="135"/>
        <end position="154"/>
    </location>
</feature>
<dbReference type="AlphaFoldDB" id="A0A0A5G2J7"/>
<dbReference type="GO" id="GO:0033013">
    <property type="term" value="P:tetrapyrrole metabolic process"/>
    <property type="evidence" value="ECO:0007669"/>
    <property type="project" value="UniProtKB-ARBA"/>
</dbReference>
<dbReference type="EMBL" id="AVPF01000032">
    <property type="protein sequence ID" value="KGX86264.1"/>
    <property type="molecule type" value="Genomic_DNA"/>
</dbReference>
<dbReference type="InterPro" id="IPR004307">
    <property type="entry name" value="TspO_MBR"/>
</dbReference>
<keyword evidence="8" id="KW-1185">Reference proteome</keyword>
<feature type="transmembrane region" description="Helical" evidence="6">
    <location>
        <begin position="7"/>
        <end position="25"/>
    </location>
</feature>
<evidence type="ECO:0000256" key="6">
    <source>
        <dbReference type="SAM" id="Phobius"/>
    </source>
</evidence>
<sequence length="162" mass="18455">MSRWLKGIILFVVIYGLFSLSGLLFQIDPSWYNALQKPSWTPTGAVIGIIWGILYAFIAGAFTLSWYKHGFEGMSQAFYIVFAINYVTNQLFSFFQFTLKDLLLATIDTAIVAITAGALVLIYRKYSRVSSLMMIPYFLWALFATYLAFTIYQLNSSETLLK</sequence>
<keyword evidence="5 6" id="KW-0472">Membrane</keyword>
<dbReference type="OrthoDB" id="9795496at2"/>
<evidence type="ECO:0000256" key="1">
    <source>
        <dbReference type="ARBA" id="ARBA00004141"/>
    </source>
</evidence>
<feature type="transmembrane region" description="Helical" evidence="6">
    <location>
        <begin position="103"/>
        <end position="123"/>
    </location>
</feature>
<comment type="similarity">
    <text evidence="2">Belongs to the TspO/BZRP family.</text>
</comment>
<name>A0A0A5G2J7_9BACI</name>
<dbReference type="PANTHER" id="PTHR10057">
    <property type="entry name" value="PERIPHERAL-TYPE BENZODIAZEPINE RECEPTOR"/>
    <property type="match status" value="1"/>
</dbReference>
<evidence type="ECO:0000256" key="5">
    <source>
        <dbReference type="ARBA" id="ARBA00023136"/>
    </source>
</evidence>
<keyword evidence="3 6" id="KW-0812">Transmembrane</keyword>
<dbReference type="Proteomes" id="UP000030403">
    <property type="component" value="Unassembled WGS sequence"/>
</dbReference>
<proteinExistence type="inferred from homology"/>
<accession>A0A0A5G2J7</accession>
<dbReference type="Pfam" id="PF03073">
    <property type="entry name" value="TspO_MBR"/>
    <property type="match status" value="1"/>
</dbReference>
<feature type="transmembrane region" description="Helical" evidence="6">
    <location>
        <begin position="45"/>
        <end position="66"/>
    </location>
</feature>
<dbReference type="PIRSF" id="PIRSF005859">
    <property type="entry name" value="PBR"/>
    <property type="match status" value="1"/>
</dbReference>
<dbReference type="Gene3D" id="1.20.1260.100">
    <property type="entry name" value="TspO/MBR protein"/>
    <property type="match status" value="1"/>
</dbReference>
<dbReference type="STRING" id="1385511.GCA_000425225_03469"/>
<comment type="subcellular location">
    <subcellularLocation>
        <location evidence="1">Membrane</location>
        <topology evidence="1">Multi-pass membrane protein</topology>
    </subcellularLocation>
</comment>
<dbReference type="eggNOG" id="COG3476">
    <property type="taxonomic scope" value="Bacteria"/>
</dbReference>
<evidence type="ECO:0000313" key="7">
    <source>
        <dbReference type="EMBL" id="KGX86264.1"/>
    </source>
</evidence>
<keyword evidence="4 6" id="KW-1133">Transmembrane helix</keyword>
<protein>
    <submittedName>
        <fullName evidence="7">Membrane protein</fullName>
    </submittedName>
</protein>
<dbReference type="GO" id="GO:0016020">
    <property type="term" value="C:membrane"/>
    <property type="evidence" value="ECO:0007669"/>
    <property type="project" value="UniProtKB-SubCell"/>
</dbReference>
<organism evidence="7 8">
    <name type="scientific">Pontibacillus marinus BH030004 = DSM 16465</name>
    <dbReference type="NCBI Taxonomy" id="1385511"/>
    <lineage>
        <taxon>Bacteria</taxon>
        <taxon>Bacillati</taxon>
        <taxon>Bacillota</taxon>
        <taxon>Bacilli</taxon>
        <taxon>Bacillales</taxon>
        <taxon>Bacillaceae</taxon>
        <taxon>Pontibacillus</taxon>
    </lineage>
</organism>
<evidence type="ECO:0000256" key="3">
    <source>
        <dbReference type="ARBA" id="ARBA00022692"/>
    </source>
</evidence>
<dbReference type="PANTHER" id="PTHR10057:SF0">
    <property type="entry name" value="TRANSLOCATOR PROTEIN"/>
    <property type="match status" value="1"/>
</dbReference>
<dbReference type="CDD" id="cd15904">
    <property type="entry name" value="TSPO_MBR"/>
    <property type="match status" value="1"/>
</dbReference>
<dbReference type="RefSeq" id="WP_027447061.1">
    <property type="nucleotide sequence ID" value="NZ_AULJ01000046.1"/>
</dbReference>
<comment type="caution">
    <text evidence="7">The sequence shown here is derived from an EMBL/GenBank/DDBJ whole genome shotgun (WGS) entry which is preliminary data.</text>
</comment>
<evidence type="ECO:0000256" key="2">
    <source>
        <dbReference type="ARBA" id="ARBA00007524"/>
    </source>
</evidence>
<evidence type="ECO:0000256" key="4">
    <source>
        <dbReference type="ARBA" id="ARBA00022989"/>
    </source>
</evidence>
<reference evidence="7 8" key="1">
    <citation type="submission" date="2013-08" db="EMBL/GenBank/DDBJ databases">
        <authorList>
            <person name="Huang J."/>
            <person name="Wang G."/>
        </authorList>
    </citation>
    <scope>NUCLEOTIDE SEQUENCE [LARGE SCALE GENOMIC DNA]</scope>
    <source>
        <strain evidence="7 8">BH030004</strain>
    </source>
</reference>